<feature type="compositionally biased region" description="Basic and acidic residues" evidence="1">
    <location>
        <begin position="281"/>
        <end position="292"/>
    </location>
</feature>
<protein>
    <submittedName>
        <fullName evidence="2">Uncharacterized protein</fullName>
    </submittedName>
</protein>
<feature type="compositionally biased region" description="Polar residues" evidence="1">
    <location>
        <begin position="214"/>
        <end position="225"/>
    </location>
</feature>
<evidence type="ECO:0000313" key="2">
    <source>
        <dbReference type="EMBL" id="KAJ6261061.1"/>
    </source>
</evidence>
<feature type="region of interest" description="Disordered" evidence="1">
    <location>
        <begin position="214"/>
        <end position="296"/>
    </location>
</feature>
<dbReference type="EMBL" id="JAQGDS010000004">
    <property type="protein sequence ID" value="KAJ6261061.1"/>
    <property type="molecule type" value="Genomic_DNA"/>
</dbReference>
<dbReference type="AlphaFoldDB" id="A0AAD6J2T3"/>
<comment type="caution">
    <text evidence="2">The sequence shown here is derived from an EMBL/GenBank/DDBJ whole genome shotgun (WGS) entry which is preliminary data.</text>
</comment>
<evidence type="ECO:0000313" key="3">
    <source>
        <dbReference type="Proteomes" id="UP001221413"/>
    </source>
</evidence>
<feature type="compositionally biased region" description="Polar residues" evidence="1">
    <location>
        <begin position="589"/>
        <end position="600"/>
    </location>
</feature>
<gene>
    <name evidence="2" type="ORF">Dda_3726</name>
</gene>
<accession>A0AAD6J2T3</accession>
<proteinExistence type="predicted"/>
<feature type="region of interest" description="Disordered" evidence="1">
    <location>
        <begin position="582"/>
        <end position="604"/>
    </location>
</feature>
<reference evidence="2" key="1">
    <citation type="submission" date="2023-01" db="EMBL/GenBank/DDBJ databases">
        <title>The chitinases involved in constricting ring structure development in the nematode-trapping fungus Drechslerella dactyloides.</title>
        <authorList>
            <person name="Wang R."/>
            <person name="Zhang L."/>
            <person name="Tang P."/>
            <person name="Li S."/>
            <person name="Liang L."/>
        </authorList>
    </citation>
    <scope>NUCLEOTIDE SEQUENCE</scope>
    <source>
        <strain evidence="2">YMF1.00031</strain>
    </source>
</reference>
<dbReference type="Proteomes" id="UP001221413">
    <property type="component" value="Unassembled WGS sequence"/>
</dbReference>
<organism evidence="2 3">
    <name type="scientific">Drechslerella dactyloides</name>
    <name type="common">Nematode-trapping fungus</name>
    <name type="synonym">Arthrobotrys dactyloides</name>
    <dbReference type="NCBI Taxonomy" id="74499"/>
    <lineage>
        <taxon>Eukaryota</taxon>
        <taxon>Fungi</taxon>
        <taxon>Dikarya</taxon>
        <taxon>Ascomycota</taxon>
        <taxon>Pezizomycotina</taxon>
        <taxon>Orbiliomycetes</taxon>
        <taxon>Orbiliales</taxon>
        <taxon>Orbiliaceae</taxon>
        <taxon>Drechslerella</taxon>
    </lineage>
</organism>
<keyword evidence="3" id="KW-1185">Reference proteome</keyword>
<feature type="region of interest" description="Disordered" evidence="1">
    <location>
        <begin position="66"/>
        <end position="92"/>
    </location>
</feature>
<evidence type="ECO:0000256" key="1">
    <source>
        <dbReference type="SAM" id="MobiDB-lite"/>
    </source>
</evidence>
<sequence length="1082" mass="123203">MRASRFLPAAAAARRGCRRGTPLHVSDHLWIPESLVCDVFRTFCLRRLHTRSLRRPSAKARKCYTFQPLRPSRAESTSPDGHPDDDAPPSATQNLFSWSFSKNYEGIAKISRLSRRKPATTTELDLDLDYGKASLFDTAGPLRNQLNHLIRFGTSMSQNEDDVQQEPVLDSHVQQDIQDAMLNLFPEVPRKQLNCQPSLATDTIPLPSTVVETQHVASASASEQSDSPEKILDLPPQNPPQDPALQGPPAQELSFPPTPAIPQLAILPQEDPHQTSEPGDEECKADQKRSAAEEMPQMPHDAFEFKVPVNPPVDIETLLLSSEHIEAVEILKAIDLDNIESPGWADKIVLKPHERIQTSPLPSQQDFEAQLLEVISDNKATVASLVMIYSQFDSLVGISNFSDLPRLKKTMYARLGGQAHEWLVWLFRHKSTEILRDPDLMPPSLRKKMVKFEESLAQITPKTANPKSITREDALLDSIWHKLKTSPVFSQWYPLDHPGFVLRFTQADMILDKAIARLKQGDWNKNKKRDVETCLDIFFFYSGMKAPLVLLFPRILELFQAWVPHWKSQNYATRLVKSDPSALQEYPQPGSTDESQSQPPSEAGIPFKPEMIRRIAIQKVRHHLLSTGSERLEGKFHTIIPGLQRLLDCLPAAHVRRLISTLLLSRASPTSKVPLAAGVSWTDAWTLEEIRPFKPWIRRSLDINVTFDDGDHLRFLRDATDLYEAILVTKGHEAASAYSYNLDNMRLVEFHLRTWVHHHGLRYFNDKTFLDELQATMENIIERVRASMVLEPKFPGQPFAQAILSMFYLNLPTELFAIDLIRSLAVSYRTSQLLSCLAILQRFVGKSNGEVVFKIPKHAVKMALASLRRAEPYEALRLLSRYHNHHNATWAEVLVHTAHEYPKETHFVLRRFLQPLHHKSAFNPQIEFTTPRGRPNRNLFSQLAMRYALSQNHSATMATQRISYLRRVMINLGYGADIRVTRALVVAAMVRSGVHRVQTGTEFTAPSDLWKHGRLMYAARRFLQDSDIDGSWRKGLTKAQAQEKKKEFLEQCMIEVWKEVKRWQDRRLAQSEDSGDVHAVAL</sequence>
<name>A0AAD6J2T3_DREDA</name>